<reference evidence="2" key="1">
    <citation type="submission" date="2022-03" db="EMBL/GenBank/DDBJ databases">
        <title>Streptomyces 7R015 and 7R016 isolated from Barleria lupulina in Thailand.</title>
        <authorList>
            <person name="Kanchanasin P."/>
            <person name="Phongsopitanun W."/>
            <person name="Tanasupawat S."/>
        </authorList>
    </citation>
    <scope>NUCLEOTIDE SEQUENCE</scope>
    <source>
        <strain evidence="2">7R015</strain>
    </source>
</reference>
<feature type="transmembrane region" description="Helical" evidence="1">
    <location>
        <begin position="7"/>
        <end position="27"/>
    </location>
</feature>
<dbReference type="EMBL" id="JALDAY010000024">
    <property type="protein sequence ID" value="MCI3279156.1"/>
    <property type="molecule type" value="Genomic_DNA"/>
</dbReference>
<evidence type="ECO:0000256" key="1">
    <source>
        <dbReference type="SAM" id="Phobius"/>
    </source>
</evidence>
<keyword evidence="1" id="KW-0472">Membrane</keyword>
<name>A0ABS9YPF9_9ACTN</name>
<feature type="transmembrane region" description="Helical" evidence="1">
    <location>
        <begin position="33"/>
        <end position="56"/>
    </location>
</feature>
<organism evidence="2 3">
    <name type="scientific">Streptomyces cylindrosporus</name>
    <dbReference type="NCBI Taxonomy" id="2927583"/>
    <lineage>
        <taxon>Bacteria</taxon>
        <taxon>Bacillati</taxon>
        <taxon>Actinomycetota</taxon>
        <taxon>Actinomycetes</taxon>
        <taxon>Kitasatosporales</taxon>
        <taxon>Streptomycetaceae</taxon>
        <taxon>Streptomyces</taxon>
    </lineage>
</organism>
<evidence type="ECO:0000313" key="2">
    <source>
        <dbReference type="EMBL" id="MCI3279156.1"/>
    </source>
</evidence>
<dbReference type="Proteomes" id="UP001165269">
    <property type="component" value="Unassembled WGS sequence"/>
</dbReference>
<protein>
    <submittedName>
        <fullName evidence="2">Uncharacterized protein</fullName>
    </submittedName>
</protein>
<sequence>MSMRRIASDVLLPAGIALAVVGFWFWATGDFTPPVLAVVGLALFSVGLSIVAEWVARRVVYALRRRRSGCTARHRRPATSTVEGEA</sequence>
<evidence type="ECO:0000313" key="3">
    <source>
        <dbReference type="Proteomes" id="UP001165269"/>
    </source>
</evidence>
<keyword evidence="1" id="KW-0812">Transmembrane</keyword>
<proteinExistence type="predicted"/>
<keyword evidence="3" id="KW-1185">Reference proteome</keyword>
<keyword evidence="1" id="KW-1133">Transmembrane helix</keyword>
<dbReference type="RefSeq" id="WP_242778862.1">
    <property type="nucleotide sequence ID" value="NZ_JALDAY010000024.1"/>
</dbReference>
<accession>A0ABS9YPF9</accession>
<gene>
    <name evidence="2" type="ORF">MQP27_49640</name>
</gene>
<comment type="caution">
    <text evidence="2">The sequence shown here is derived from an EMBL/GenBank/DDBJ whole genome shotgun (WGS) entry which is preliminary data.</text>
</comment>